<evidence type="ECO:0000259" key="6">
    <source>
        <dbReference type="PROSITE" id="PS51733"/>
    </source>
</evidence>
<feature type="domain" description="BPL/LPL catalytic" evidence="6">
    <location>
        <begin position="2"/>
        <end position="198"/>
    </location>
</feature>
<dbReference type="PANTHER" id="PTHR12835">
    <property type="entry name" value="BIOTIN PROTEIN LIGASE"/>
    <property type="match status" value="1"/>
</dbReference>
<keyword evidence="2" id="KW-0547">Nucleotide-binding</keyword>
<dbReference type="GO" id="GO:0004077">
    <property type="term" value="F:biotin--[biotin carboxyl-carrier protein] ligase activity"/>
    <property type="evidence" value="ECO:0007669"/>
    <property type="project" value="UniProtKB-EC"/>
</dbReference>
<dbReference type="InterPro" id="IPR003142">
    <property type="entry name" value="BPL_C"/>
</dbReference>
<dbReference type="Gene3D" id="3.30.930.10">
    <property type="entry name" value="Bira Bifunctional Protein, Domain 2"/>
    <property type="match status" value="1"/>
</dbReference>
<comment type="caution">
    <text evidence="7">The sequence shown here is derived from an EMBL/GenBank/DDBJ whole genome shotgun (WGS) entry which is preliminary data.</text>
</comment>
<dbReference type="SUPFAM" id="SSF55681">
    <property type="entry name" value="Class II aaRS and biotin synthetases"/>
    <property type="match status" value="1"/>
</dbReference>
<dbReference type="NCBIfam" id="TIGR00121">
    <property type="entry name" value="birA_ligase"/>
    <property type="match status" value="1"/>
</dbReference>
<dbReference type="SUPFAM" id="SSF50037">
    <property type="entry name" value="C-terminal domain of transcriptional repressors"/>
    <property type="match status" value="1"/>
</dbReference>
<evidence type="ECO:0000256" key="5">
    <source>
        <dbReference type="ARBA" id="ARBA00024227"/>
    </source>
</evidence>
<keyword evidence="4" id="KW-0092">Biotin</keyword>
<dbReference type="Pfam" id="PF03099">
    <property type="entry name" value="BPL_LplA_LipB"/>
    <property type="match status" value="1"/>
</dbReference>
<dbReference type="EC" id="6.3.4.15" evidence="5"/>
<sequence>MDEAWPTAVPGTRFDRIRHLPAVGSTNDLVAEAARHGEAEGLVVAADYQRRGRGRLGRRWEAPPGANLLVSVLLRPRLGWSELHWATAAVALAASEAVRTVAGVALVGKWPNDLLSPRGEKVAGVLAEAVGGTDAPSPAAVVVGLGLNVAWPTTSEALPEDLRGRVSSLVALAGHRPSRPELLQALLFGLEGWLVALAEQDGRRRLRSAYEAWCATLGQEVRVDLGHESLVGRAEAVDEQGALVVALGDGSQRVVAAGDVQHLRAVPLMPGEPRRAEDSRGRSGVS</sequence>
<reference evidence="7 8" key="1">
    <citation type="submission" date="2024-09" db="EMBL/GenBank/DDBJ databases">
        <authorList>
            <person name="Sun Q."/>
            <person name="Mori K."/>
        </authorList>
    </citation>
    <scope>NUCLEOTIDE SEQUENCE [LARGE SCALE GENOMIC DNA]</scope>
    <source>
        <strain evidence="7 8">JCM 15389</strain>
    </source>
</reference>
<dbReference type="InterPro" id="IPR004143">
    <property type="entry name" value="BPL_LPL_catalytic"/>
</dbReference>
<keyword evidence="1 7" id="KW-0436">Ligase</keyword>
<dbReference type="RefSeq" id="WP_377789347.1">
    <property type="nucleotide sequence ID" value="NZ_JBHLYQ010000062.1"/>
</dbReference>
<dbReference type="InterPro" id="IPR004408">
    <property type="entry name" value="Biotin_CoA_COase_ligase"/>
</dbReference>
<evidence type="ECO:0000256" key="2">
    <source>
        <dbReference type="ARBA" id="ARBA00022741"/>
    </source>
</evidence>
<dbReference type="InterPro" id="IPR045864">
    <property type="entry name" value="aa-tRNA-synth_II/BPL/LPL"/>
</dbReference>
<dbReference type="PANTHER" id="PTHR12835:SF5">
    <property type="entry name" value="BIOTIN--PROTEIN LIGASE"/>
    <property type="match status" value="1"/>
</dbReference>
<evidence type="ECO:0000256" key="3">
    <source>
        <dbReference type="ARBA" id="ARBA00022840"/>
    </source>
</evidence>
<evidence type="ECO:0000313" key="8">
    <source>
        <dbReference type="Proteomes" id="UP001589788"/>
    </source>
</evidence>
<keyword evidence="3" id="KW-0067">ATP-binding</keyword>
<dbReference type="PROSITE" id="PS51733">
    <property type="entry name" value="BPL_LPL_CATALYTIC"/>
    <property type="match status" value="1"/>
</dbReference>
<accession>A0ABV6C3V6</accession>
<dbReference type="EMBL" id="JBHLYQ010000062">
    <property type="protein sequence ID" value="MFC0081988.1"/>
    <property type="molecule type" value="Genomic_DNA"/>
</dbReference>
<dbReference type="Proteomes" id="UP001589788">
    <property type="component" value="Unassembled WGS sequence"/>
</dbReference>
<evidence type="ECO:0000313" key="7">
    <source>
        <dbReference type="EMBL" id="MFC0081988.1"/>
    </source>
</evidence>
<evidence type="ECO:0000256" key="1">
    <source>
        <dbReference type="ARBA" id="ARBA00022598"/>
    </source>
</evidence>
<protein>
    <recommendedName>
        <fullName evidence="5">biotin--[biotin carboxyl-carrier protein] ligase</fullName>
        <ecNumber evidence="5">6.3.4.15</ecNumber>
    </recommendedName>
</protein>
<dbReference type="Pfam" id="PF02237">
    <property type="entry name" value="BPL_C"/>
    <property type="match status" value="1"/>
</dbReference>
<organism evidence="7 8">
    <name type="scientific">Aciditerrimonas ferrireducens</name>
    <dbReference type="NCBI Taxonomy" id="667306"/>
    <lineage>
        <taxon>Bacteria</taxon>
        <taxon>Bacillati</taxon>
        <taxon>Actinomycetota</taxon>
        <taxon>Acidimicrobiia</taxon>
        <taxon>Acidimicrobiales</taxon>
        <taxon>Acidimicrobiaceae</taxon>
        <taxon>Aciditerrimonas</taxon>
    </lineage>
</organism>
<dbReference type="Gene3D" id="2.30.30.100">
    <property type="match status" value="1"/>
</dbReference>
<gene>
    <name evidence="7" type="ORF">ACFFRE_07480</name>
</gene>
<name>A0ABV6C3V6_9ACTN</name>
<dbReference type="InterPro" id="IPR008988">
    <property type="entry name" value="Transcriptional_repressor_C"/>
</dbReference>
<keyword evidence="8" id="KW-1185">Reference proteome</keyword>
<evidence type="ECO:0000256" key="4">
    <source>
        <dbReference type="ARBA" id="ARBA00023267"/>
    </source>
</evidence>
<proteinExistence type="predicted"/>